<reference evidence="3" key="2">
    <citation type="submission" date="2015-01" db="EMBL/GenBank/DDBJ databases">
        <title>Evolutionary Origins and Diversification of the Mycorrhizal Mutualists.</title>
        <authorList>
            <consortium name="DOE Joint Genome Institute"/>
            <consortium name="Mycorrhizal Genomics Consortium"/>
            <person name="Kohler A."/>
            <person name="Kuo A."/>
            <person name="Nagy L.G."/>
            <person name="Floudas D."/>
            <person name="Copeland A."/>
            <person name="Barry K.W."/>
            <person name="Cichocki N."/>
            <person name="Veneault-Fourrey C."/>
            <person name="LaButti K."/>
            <person name="Lindquist E.A."/>
            <person name="Lipzen A."/>
            <person name="Lundell T."/>
            <person name="Morin E."/>
            <person name="Murat C."/>
            <person name="Riley R."/>
            <person name="Ohm R."/>
            <person name="Sun H."/>
            <person name="Tunlid A."/>
            <person name="Henrissat B."/>
            <person name="Grigoriev I.V."/>
            <person name="Hibbett D.S."/>
            <person name="Martin F."/>
        </authorList>
    </citation>
    <scope>NUCLEOTIDE SEQUENCE [LARGE SCALE GENOMIC DNA]</scope>
    <source>
        <strain evidence="3">F 1598</strain>
    </source>
</reference>
<dbReference type="Proteomes" id="UP000054166">
    <property type="component" value="Unassembled WGS sequence"/>
</dbReference>
<dbReference type="InParanoid" id="A0A0C3FJW9"/>
<dbReference type="OrthoDB" id="20109at2759"/>
<dbReference type="STRING" id="765440.A0A0C3FJW9"/>
<dbReference type="AlphaFoldDB" id="A0A0C3FJW9"/>
<dbReference type="PANTHER" id="PTHR28272">
    <property type="entry name" value="RIBONUCLEASES P/MRP PROTEIN SUBUNIT POP3"/>
    <property type="match status" value="1"/>
</dbReference>
<reference evidence="2 3" key="1">
    <citation type="submission" date="2014-04" db="EMBL/GenBank/DDBJ databases">
        <authorList>
            <consortium name="DOE Joint Genome Institute"/>
            <person name="Kuo A."/>
            <person name="Tarkka M."/>
            <person name="Buscot F."/>
            <person name="Kohler A."/>
            <person name="Nagy L.G."/>
            <person name="Floudas D."/>
            <person name="Copeland A."/>
            <person name="Barry K.W."/>
            <person name="Cichocki N."/>
            <person name="Veneault-Fourrey C."/>
            <person name="LaButti K."/>
            <person name="Lindquist E.A."/>
            <person name="Lipzen A."/>
            <person name="Lundell T."/>
            <person name="Morin E."/>
            <person name="Murat C."/>
            <person name="Sun H."/>
            <person name="Tunlid A."/>
            <person name="Henrissat B."/>
            <person name="Grigoriev I.V."/>
            <person name="Hibbett D.S."/>
            <person name="Martin F."/>
            <person name="Nordberg H.P."/>
            <person name="Cantor M.N."/>
            <person name="Hua S.X."/>
        </authorList>
    </citation>
    <scope>NUCLEOTIDE SEQUENCE [LARGE SCALE GENOMIC DNA]</scope>
    <source>
        <strain evidence="2 3">F 1598</strain>
    </source>
</reference>
<organism evidence="2 3">
    <name type="scientific">Piloderma croceum (strain F 1598)</name>
    <dbReference type="NCBI Taxonomy" id="765440"/>
    <lineage>
        <taxon>Eukaryota</taxon>
        <taxon>Fungi</taxon>
        <taxon>Dikarya</taxon>
        <taxon>Basidiomycota</taxon>
        <taxon>Agaricomycotina</taxon>
        <taxon>Agaricomycetes</taxon>
        <taxon>Agaricomycetidae</taxon>
        <taxon>Atheliales</taxon>
        <taxon>Atheliaceae</taxon>
        <taxon>Piloderma</taxon>
    </lineage>
</organism>
<name>A0A0C3FJW9_PILCF</name>
<evidence type="ECO:0000256" key="1">
    <source>
        <dbReference type="SAM" id="MobiDB-lite"/>
    </source>
</evidence>
<dbReference type="GO" id="GO:0005829">
    <property type="term" value="C:cytosol"/>
    <property type="evidence" value="ECO:0007669"/>
    <property type="project" value="TreeGrafter"/>
</dbReference>
<feature type="region of interest" description="Disordered" evidence="1">
    <location>
        <begin position="73"/>
        <end position="95"/>
    </location>
</feature>
<protein>
    <submittedName>
        <fullName evidence="2">Uncharacterized protein</fullName>
    </submittedName>
</protein>
<dbReference type="Gene3D" id="3.30.1330.30">
    <property type="match status" value="1"/>
</dbReference>
<dbReference type="GO" id="GO:0034965">
    <property type="term" value="P:intronic box C/D snoRNA processing"/>
    <property type="evidence" value="ECO:0007669"/>
    <property type="project" value="TreeGrafter"/>
</dbReference>
<dbReference type="GO" id="GO:0000172">
    <property type="term" value="C:ribonuclease MRP complex"/>
    <property type="evidence" value="ECO:0007669"/>
    <property type="project" value="TreeGrafter"/>
</dbReference>
<gene>
    <name evidence="2" type="ORF">PILCRDRAFT_822964</name>
</gene>
<dbReference type="InterPro" id="IPR013241">
    <property type="entry name" value="RNase_P_Pop3"/>
</dbReference>
<sequence>MSETIARTYTHISNRARARQDVDRKVVFKSVLDNPFRIRWPSVPINVQNRFLALLVNLANGISEYRQVLARENRQRKRKDAHLQSANMSKKNKVVSGISNDATEADDTDSAVAMPGGEEISEVTMGDASATEVEAKEAKNQAQRKPPPILEHLTIGINEVTRKLESQINSSRQTVIISDKYTVSSEYSRQPRIKVIFVCRADIDPPILVDHLPHLVSACNSLRKPLDFVKLVPLPKGAEFTLAAALGLRRVAVIAVDSTTPELSSCDSLLESIPTLSAPWLLPPQQSSSRRTEDLVPTHIKQVRTSAPKDMKAAREQRVKGRAAAKERIKERIKGRRKLKSFKVLGRVMGVNTRYRVTSV</sequence>
<proteinExistence type="predicted"/>
<dbReference type="PANTHER" id="PTHR28272:SF1">
    <property type="entry name" value="RIBONUCLEASES P_MRP PROTEIN SUBUNIT POP3"/>
    <property type="match status" value="1"/>
</dbReference>
<dbReference type="EMBL" id="KN833007">
    <property type="protein sequence ID" value="KIM79791.1"/>
    <property type="molecule type" value="Genomic_DNA"/>
</dbReference>
<dbReference type="GO" id="GO:0006364">
    <property type="term" value="P:rRNA processing"/>
    <property type="evidence" value="ECO:0007669"/>
    <property type="project" value="InterPro"/>
</dbReference>
<dbReference type="GO" id="GO:0005655">
    <property type="term" value="C:nucleolar ribonuclease P complex"/>
    <property type="evidence" value="ECO:0007669"/>
    <property type="project" value="TreeGrafter"/>
</dbReference>
<dbReference type="GO" id="GO:0008033">
    <property type="term" value="P:tRNA processing"/>
    <property type="evidence" value="ECO:0007669"/>
    <property type="project" value="InterPro"/>
</dbReference>
<keyword evidence="3" id="KW-1185">Reference proteome</keyword>
<dbReference type="InterPro" id="IPR029064">
    <property type="entry name" value="Ribosomal_eL30-like_sf"/>
</dbReference>
<dbReference type="GO" id="GO:0004526">
    <property type="term" value="F:ribonuclease P activity"/>
    <property type="evidence" value="ECO:0007669"/>
    <property type="project" value="TreeGrafter"/>
</dbReference>
<accession>A0A0C3FJW9</accession>
<dbReference type="Pfam" id="PF08228">
    <property type="entry name" value="RNase_P_pop3"/>
    <property type="match status" value="1"/>
</dbReference>
<evidence type="ECO:0000313" key="3">
    <source>
        <dbReference type="Proteomes" id="UP000054166"/>
    </source>
</evidence>
<dbReference type="HOGENOM" id="CLU_047273_1_0_1"/>
<evidence type="ECO:0000313" key="2">
    <source>
        <dbReference type="EMBL" id="KIM79791.1"/>
    </source>
</evidence>
<dbReference type="GO" id="GO:0000171">
    <property type="term" value="F:ribonuclease MRP activity"/>
    <property type="evidence" value="ECO:0007669"/>
    <property type="project" value="TreeGrafter"/>
</dbReference>